<dbReference type="SMART" id="SM00993">
    <property type="entry name" value="YL1_C"/>
    <property type="match status" value="1"/>
</dbReference>
<evidence type="ECO:0000256" key="2">
    <source>
        <dbReference type="ARBA" id="ARBA00023015"/>
    </source>
</evidence>
<dbReference type="RefSeq" id="XP_019038759.1">
    <property type="nucleotide sequence ID" value="XM_019181696.1"/>
</dbReference>
<organism evidence="6 7">
    <name type="scientific">Wickerhamomyces anomalus (strain ATCC 58044 / CBS 1984 / NCYC 433 / NRRL Y-366-8)</name>
    <name type="common">Yeast</name>
    <name type="synonym">Hansenula anomala</name>
    <dbReference type="NCBI Taxonomy" id="683960"/>
    <lineage>
        <taxon>Eukaryota</taxon>
        <taxon>Fungi</taxon>
        <taxon>Dikarya</taxon>
        <taxon>Ascomycota</taxon>
        <taxon>Saccharomycotina</taxon>
        <taxon>Saccharomycetes</taxon>
        <taxon>Phaffomycetales</taxon>
        <taxon>Wickerhamomycetaceae</taxon>
        <taxon>Wickerhamomyces</taxon>
    </lineage>
</organism>
<keyword evidence="4" id="KW-0539">Nucleus</keyword>
<feature type="domain" description="Vps72/YL1 C-terminal" evidence="5">
    <location>
        <begin position="73"/>
        <end position="102"/>
    </location>
</feature>
<reference evidence="6 7" key="1">
    <citation type="journal article" date="2016" name="Proc. Natl. Acad. Sci. U.S.A.">
        <title>Comparative genomics of biotechnologically important yeasts.</title>
        <authorList>
            <person name="Riley R."/>
            <person name="Haridas S."/>
            <person name="Wolfe K.H."/>
            <person name="Lopes M.R."/>
            <person name="Hittinger C.T."/>
            <person name="Goeker M."/>
            <person name="Salamov A.A."/>
            <person name="Wisecaver J.H."/>
            <person name="Long T.M."/>
            <person name="Calvey C.H."/>
            <person name="Aerts A.L."/>
            <person name="Barry K.W."/>
            <person name="Choi C."/>
            <person name="Clum A."/>
            <person name="Coughlan A.Y."/>
            <person name="Deshpande S."/>
            <person name="Douglass A.P."/>
            <person name="Hanson S.J."/>
            <person name="Klenk H.-P."/>
            <person name="LaButti K.M."/>
            <person name="Lapidus A."/>
            <person name="Lindquist E.A."/>
            <person name="Lipzen A.M."/>
            <person name="Meier-Kolthoff J.P."/>
            <person name="Ohm R.A."/>
            <person name="Otillar R.P."/>
            <person name="Pangilinan J.L."/>
            <person name="Peng Y."/>
            <person name="Rokas A."/>
            <person name="Rosa C.A."/>
            <person name="Scheuner C."/>
            <person name="Sibirny A.A."/>
            <person name="Slot J.C."/>
            <person name="Stielow J.B."/>
            <person name="Sun H."/>
            <person name="Kurtzman C.P."/>
            <person name="Blackwell M."/>
            <person name="Grigoriev I.V."/>
            <person name="Jeffries T.W."/>
        </authorList>
    </citation>
    <scope>NUCLEOTIDE SEQUENCE [LARGE SCALE GENOMIC DNA]</scope>
    <source>
        <strain evidence="7">ATCC 58044 / CBS 1984 / NCYC 433 / NRRL Y-366-8</strain>
    </source>
</reference>
<dbReference type="GeneID" id="30198942"/>
<accession>A0A1E3P3S6</accession>
<dbReference type="GO" id="GO:0034080">
    <property type="term" value="P:CENP-A containing chromatin assembly"/>
    <property type="evidence" value="ECO:0007669"/>
    <property type="project" value="EnsemblFungi"/>
</dbReference>
<evidence type="ECO:0000256" key="1">
    <source>
        <dbReference type="ARBA" id="ARBA00004123"/>
    </source>
</evidence>
<dbReference type="GO" id="GO:0031011">
    <property type="term" value="C:Ino80 complex"/>
    <property type="evidence" value="ECO:0007669"/>
    <property type="project" value="EnsemblFungi"/>
</dbReference>
<dbReference type="EMBL" id="KV454210">
    <property type="protein sequence ID" value="ODQ59552.1"/>
    <property type="molecule type" value="Genomic_DNA"/>
</dbReference>
<dbReference type="PANTHER" id="PTHR31200">
    <property type="entry name" value="INO80 COMPLEX SUBUNIT C"/>
    <property type="match status" value="1"/>
</dbReference>
<keyword evidence="3" id="KW-0804">Transcription</keyword>
<sequence length="124" mass="14150">MTEVDIQQVADSNAGPFLFKNPNYKHPVRRVKATKQLMIDEQKYLKANEEKLKKDSVNYFSIDSPPSVKPTKKYCDITGLKGNYKSPSSGLRYYNGEIYSIVKNMAPGVDQQYLELRNANVVLK</sequence>
<name>A0A1E3P3S6_WICAA</name>
<comment type="subcellular location">
    <subcellularLocation>
        <location evidence="1">Nucleus</location>
    </subcellularLocation>
</comment>
<dbReference type="InterPro" id="IPR029525">
    <property type="entry name" value="INO80C/Ies6"/>
</dbReference>
<dbReference type="PANTHER" id="PTHR31200:SF1">
    <property type="entry name" value="INO80 COMPLEX SUBUNIT C"/>
    <property type="match status" value="1"/>
</dbReference>
<dbReference type="OrthoDB" id="49520at2759"/>
<evidence type="ECO:0000256" key="3">
    <source>
        <dbReference type="ARBA" id="ARBA00023163"/>
    </source>
</evidence>
<evidence type="ECO:0000256" key="4">
    <source>
        <dbReference type="ARBA" id="ARBA00023242"/>
    </source>
</evidence>
<keyword evidence="2" id="KW-0805">Transcription regulation</keyword>
<dbReference type="Pfam" id="PF08265">
    <property type="entry name" value="YL1_C"/>
    <property type="match status" value="1"/>
</dbReference>
<dbReference type="InterPro" id="IPR013272">
    <property type="entry name" value="Vps72/YL1_C"/>
</dbReference>
<gene>
    <name evidence="6" type="ORF">WICANDRAFT_30191</name>
</gene>
<evidence type="ECO:0000259" key="5">
    <source>
        <dbReference type="SMART" id="SM00993"/>
    </source>
</evidence>
<dbReference type="STRING" id="683960.A0A1E3P3S6"/>
<dbReference type="GO" id="GO:0006338">
    <property type="term" value="P:chromatin remodeling"/>
    <property type="evidence" value="ECO:0007669"/>
    <property type="project" value="EnsemblFungi"/>
</dbReference>
<evidence type="ECO:0000313" key="6">
    <source>
        <dbReference type="EMBL" id="ODQ59552.1"/>
    </source>
</evidence>
<keyword evidence="7" id="KW-1185">Reference proteome</keyword>
<dbReference type="Proteomes" id="UP000094112">
    <property type="component" value="Unassembled WGS sequence"/>
</dbReference>
<dbReference type="AlphaFoldDB" id="A0A1E3P3S6"/>
<protein>
    <recommendedName>
        <fullName evidence="5">Vps72/YL1 C-terminal domain-containing protein</fullName>
    </recommendedName>
</protein>
<evidence type="ECO:0000313" key="7">
    <source>
        <dbReference type="Proteomes" id="UP000094112"/>
    </source>
</evidence>
<proteinExistence type="predicted"/>